<organism evidence="1 2">
    <name type="scientific">Brachionus plicatilis</name>
    <name type="common">Marine rotifer</name>
    <name type="synonym">Brachionus muelleri</name>
    <dbReference type="NCBI Taxonomy" id="10195"/>
    <lineage>
        <taxon>Eukaryota</taxon>
        <taxon>Metazoa</taxon>
        <taxon>Spiralia</taxon>
        <taxon>Gnathifera</taxon>
        <taxon>Rotifera</taxon>
        <taxon>Eurotatoria</taxon>
        <taxon>Monogononta</taxon>
        <taxon>Pseudotrocha</taxon>
        <taxon>Ploima</taxon>
        <taxon>Brachionidae</taxon>
        <taxon>Brachionus</taxon>
    </lineage>
</organism>
<comment type="caution">
    <text evidence="1">The sequence shown here is derived from an EMBL/GenBank/DDBJ whole genome shotgun (WGS) entry which is preliminary data.</text>
</comment>
<evidence type="ECO:0000313" key="2">
    <source>
        <dbReference type="Proteomes" id="UP000276133"/>
    </source>
</evidence>
<sequence>MWDSWRLARSIIRQFKSDKANMTKKQTFNFMKKKEAQDLYLYHEGDIKKIYHVTTVGKLNTITKSLILSHLFINAILSSYSSDDKIN</sequence>
<keyword evidence="2" id="KW-1185">Reference proteome</keyword>
<reference evidence="1 2" key="1">
    <citation type="journal article" date="2018" name="Sci. Rep.">
        <title>Genomic signatures of local adaptation to the degree of environmental predictability in rotifers.</title>
        <authorList>
            <person name="Franch-Gras L."/>
            <person name="Hahn C."/>
            <person name="Garcia-Roger E.M."/>
            <person name="Carmona M.J."/>
            <person name="Serra M."/>
            <person name="Gomez A."/>
        </authorList>
    </citation>
    <scope>NUCLEOTIDE SEQUENCE [LARGE SCALE GENOMIC DNA]</scope>
    <source>
        <strain evidence="1">HYR1</strain>
    </source>
</reference>
<dbReference type="EMBL" id="REGN01002490">
    <property type="protein sequence ID" value="RNA27812.1"/>
    <property type="molecule type" value="Genomic_DNA"/>
</dbReference>
<protein>
    <submittedName>
        <fullName evidence="1">Uncharacterized protein</fullName>
    </submittedName>
</protein>
<proteinExistence type="predicted"/>
<name>A0A3M7RWE7_BRAPC</name>
<accession>A0A3M7RWE7</accession>
<gene>
    <name evidence="1" type="ORF">BpHYR1_001419</name>
</gene>
<dbReference type="Proteomes" id="UP000276133">
    <property type="component" value="Unassembled WGS sequence"/>
</dbReference>
<dbReference type="AlphaFoldDB" id="A0A3M7RWE7"/>
<evidence type="ECO:0000313" key="1">
    <source>
        <dbReference type="EMBL" id="RNA27812.1"/>
    </source>
</evidence>